<dbReference type="SUPFAM" id="SSF56112">
    <property type="entry name" value="Protein kinase-like (PK-like)"/>
    <property type="match status" value="1"/>
</dbReference>
<proteinExistence type="predicted"/>
<evidence type="ECO:0000313" key="9">
    <source>
        <dbReference type="EMBL" id="CAD7695677.1"/>
    </source>
</evidence>
<feature type="domain" description="Protein kinase" evidence="8">
    <location>
        <begin position="66"/>
        <end position="366"/>
    </location>
</feature>
<dbReference type="PROSITE" id="PS00107">
    <property type="entry name" value="PROTEIN_KINASE_ATP"/>
    <property type="match status" value="1"/>
</dbReference>
<dbReference type="InterPro" id="IPR000719">
    <property type="entry name" value="Prot_kinase_dom"/>
</dbReference>
<comment type="caution">
    <text evidence="9">The sequence shown here is derived from an EMBL/GenBank/DDBJ whole genome shotgun (WGS) entry which is preliminary data.</text>
</comment>
<dbReference type="PROSITE" id="PS50011">
    <property type="entry name" value="PROTEIN_KINASE_DOM"/>
    <property type="match status" value="1"/>
</dbReference>
<keyword evidence="1" id="KW-0723">Serine/threonine-protein kinase</keyword>
<protein>
    <recommendedName>
        <fullName evidence="8">Protein kinase domain-containing protein</fullName>
    </recommendedName>
</protein>
<feature type="compositionally biased region" description="Basic and acidic residues" evidence="7">
    <location>
        <begin position="395"/>
        <end position="409"/>
    </location>
</feature>
<feature type="compositionally biased region" description="Pro residues" evidence="7">
    <location>
        <begin position="420"/>
        <end position="431"/>
    </location>
</feature>
<dbReference type="AlphaFoldDB" id="A0A8S1IQJ4"/>
<evidence type="ECO:0000313" key="10">
    <source>
        <dbReference type="Proteomes" id="UP000708148"/>
    </source>
</evidence>
<evidence type="ECO:0000259" key="8">
    <source>
        <dbReference type="PROSITE" id="PS50011"/>
    </source>
</evidence>
<evidence type="ECO:0000256" key="7">
    <source>
        <dbReference type="SAM" id="MobiDB-lite"/>
    </source>
</evidence>
<feature type="compositionally biased region" description="Pro residues" evidence="7">
    <location>
        <begin position="743"/>
        <end position="752"/>
    </location>
</feature>
<feature type="region of interest" description="Disordered" evidence="7">
    <location>
        <begin position="726"/>
        <end position="783"/>
    </location>
</feature>
<keyword evidence="2" id="KW-0808">Transferase</keyword>
<dbReference type="PROSITE" id="PS00108">
    <property type="entry name" value="PROTEIN_KINASE_ST"/>
    <property type="match status" value="1"/>
</dbReference>
<feature type="compositionally biased region" description="Polar residues" evidence="7">
    <location>
        <begin position="824"/>
        <end position="838"/>
    </location>
</feature>
<feature type="region of interest" description="Disordered" evidence="7">
    <location>
        <begin position="388"/>
        <end position="437"/>
    </location>
</feature>
<dbReference type="Proteomes" id="UP000708148">
    <property type="component" value="Unassembled WGS sequence"/>
</dbReference>
<organism evidence="9 10">
    <name type="scientific">Ostreobium quekettii</name>
    <dbReference type="NCBI Taxonomy" id="121088"/>
    <lineage>
        <taxon>Eukaryota</taxon>
        <taxon>Viridiplantae</taxon>
        <taxon>Chlorophyta</taxon>
        <taxon>core chlorophytes</taxon>
        <taxon>Ulvophyceae</taxon>
        <taxon>TCBD clade</taxon>
        <taxon>Bryopsidales</taxon>
        <taxon>Ostreobineae</taxon>
        <taxon>Ostreobiaceae</taxon>
        <taxon>Ostreobium</taxon>
    </lineage>
</organism>
<feature type="region of interest" description="Disordered" evidence="7">
    <location>
        <begin position="1"/>
        <end position="24"/>
    </location>
</feature>
<reference evidence="9" key="1">
    <citation type="submission" date="2020-12" db="EMBL/GenBank/DDBJ databases">
        <authorList>
            <person name="Iha C."/>
        </authorList>
    </citation>
    <scope>NUCLEOTIDE SEQUENCE</scope>
</reference>
<gene>
    <name evidence="9" type="ORF">OSTQU699_LOCUS1038</name>
</gene>
<evidence type="ECO:0000256" key="3">
    <source>
        <dbReference type="ARBA" id="ARBA00022741"/>
    </source>
</evidence>
<dbReference type="Gene3D" id="3.30.200.20">
    <property type="entry name" value="Phosphorylase Kinase, domain 1"/>
    <property type="match status" value="1"/>
</dbReference>
<dbReference type="InterPro" id="IPR011009">
    <property type="entry name" value="Kinase-like_dom_sf"/>
</dbReference>
<dbReference type="OrthoDB" id="339325at2759"/>
<dbReference type="InterPro" id="IPR017441">
    <property type="entry name" value="Protein_kinase_ATP_BS"/>
</dbReference>
<evidence type="ECO:0000256" key="6">
    <source>
        <dbReference type="PROSITE-ProRule" id="PRU10141"/>
    </source>
</evidence>
<dbReference type="GO" id="GO:0005524">
    <property type="term" value="F:ATP binding"/>
    <property type="evidence" value="ECO:0007669"/>
    <property type="project" value="UniProtKB-UniRule"/>
</dbReference>
<keyword evidence="3 6" id="KW-0547">Nucleotide-binding</keyword>
<dbReference type="PANTHER" id="PTHR44329">
    <property type="entry name" value="SERINE/THREONINE-PROTEIN KINASE TNNI3K-RELATED"/>
    <property type="match status" value="1"/>
</dbReference>
<accession>A0A8S1IQJ4</accession>
<evidence type="ECO:0000256" key="5">
    <source>
        <dbReference type="ARBA" id="ARBA00022840"/>
    </source>
</evidence>
<name>A0A8S1IQJ4_9CHLO</name>
<dbReference type="InterPro" id="IPR008271">
    <property type="entry name" value="Ser/Thr_kinase_AS"/>
</dbReference>
<evidence type="ECO:0000256" key="1">
    <source>
        <dbReference type="ARBA" id="ARBA00022527"/>
    </source>
</evidence>
<dbReference type="PANTHER" id="PTHR44329:SF289">
    <property type="entry name" value="SERINE_THREONINE-PROTEIN KINASE VIK"/>
    <property type="match status" value="1"/>
</dbReference>
<dbReference type="GO" id="GO:0004674">
    <property type="term" value="F:protein serine/threonine kinase activity"/>
    <property type="evidence" value="ECO:0007669"/>
    <property type="project" value="UniProtKB-KW"/>
</dbReference>
<dbReference type="InterPro" id="IPR001245">
    <property type="entry name" value="Ser-Thr/Tyr_kinase_cat_dom"/>
</dbReference>
<feature type="region of interest" description="Disordered" evidence="7">
    <location>
        <begin position="824"/>
        <end position="848"/>
    </location>
</feature>
<dbReference type="EMBL" id="CAJHUC010000375">
    <property type="protein sequence ID" value="CAD7695677.1"/>
    <property type="molecule type" value="Genomic_DNA"/>
</dbReference>
<feature type="compositionally biased region" description="Low complexity" evidence="7">
    <location>
        <begin position="566"/>
        <end position="581"/>
    </location>
</feature>
<keyword evidence="5 6" id="KW-0067">ATP-binding</keyword>
<sequence>MASPEEPPAGLGGPNSPRGASFRGVDPQRLSEMLSSSTISHSLTNADILQAFPALWDTPFIPKSQLIFVRQIGQGSFGRVFKGIVYEQDVAIKELTVRNVVDTLGECPPDPAPESEGCPCRDCDASTIARNLLALEKEVSILRTLRFMKVVMFLGVCLDPPCIVTEYCARGSLLDVLAKAKERPDVNGKRLTWRRRLGMALDAAKGMNYLHSHIPPVEHRDLKSPNLLVDEHWNVKVADFNTSRFIDPIIVTASVCANNPRWLAPEVLEKNLHTTASDVYPFGIIMWELLTWEQPWERDNVNTFQILQFVLRDDLRPQIPPKDQLPGDACPDELYDDYVALMTECWDRDPAKRPKFHDVVQRLTTMKEKLVMIVKSESCAQENIRALAPTPPPVHMREPPRSPRLEAHTKTPFASGPFAEGPPRPPGPPPVGLHSIPKHLDTEDAEIAARLQRSASLGQRYWRSLRELFASERKVEGQSEKWKAIMQLLADAPSAPSDLEQQVGPSISLGDRELPYVPKPDEGPTKLRAGSKWKVLQNVLGDGERRGMHKGWQVVREVLQSEGSGVSEQAVQEAVEESQQQRAPPGQMKEGHPAASQAKARKKKSGKWGIVKNLMLTEDTYPAHPGWDFLRWIVELNPTGMGAAGSCPAPSSQLEGGADVAASGDLDQGGKPLEGAVKGGECKVKRSKRWGELRDVLLGEMDEVPKVEQMMHPGWQVVQEVFGVEDESREVPTLSVGDEPAADSPPPAPTTPPIEEVSAAPSLSTGMGHHPKHPGPPRVGELPQPPAGATNWDFLRQLLKSEESSMLVNHWDFLEDLVKERMSSSGSLDEDTASSQRGESTELTDRVPAGRKLVKKRGMSKHWKKVKDLLIVDTDPPSPEKWRFLKEWLTGDDDLGPEWHELRDFASRMDGVPEGASWNIFRTLFFEDVKIRSHPHWSFLKDLMVKDAHPNKKLMKGASSAFKTDQVKQLFKDPGKPINESQWGALRTLMMNNPEEGMDELREYAMENERPPVRSNWDDILQVLAAGK</sequence>
<evidence type="ECO:0000256" key="4">
    <source>
        <dbReference type="ARBA" id="ARBA00022777"/>
    </source>
</evidence>
<evidence type="ECO:0000256" key="2">
    <source>
        <dbReference type="ARBA" id="ARBA00022679"/>
    </source>
</evidence>
<dbReference type="CDD" id="cd13999">
    <property type="entry name" value="STKc_MAP3K-like"/>
    <property type="match status" value="1"/>
</dbReference>
<keyword evidence="4" id="KW-0418">Kinase</keyword>
<keyword evidence="10" id="KW-1185">Reference proteome</keyword>
<dbReference type="Pfam" id="PF07714">
    <property type="entry name" value="PK_Tyr_Ser-Thr"/>
    <property type="match status" value="1"/>
</dbReference>
<feature type="binding site" evidence="6">
    <location>
        <position position="93"/>
    </location>
    <ligand>
        <name>ATP</name>
        <dbReference type="ChEBI" id="CHEBI:30616"/>
    </ligand>
</feature>
<dbReference type="InterPro" id="IPR051681">
    <property type="entry name" value="Ser/Thr_Kinases-Pseudokinases"/>
</dbReference>
<feature type="compositionally biased region" description="Basic and acidic residues" evidence="7">
    <location>
        <begin position="510"/>
        <end position="525"/>
    </location>
</feature>
<feature type="region of interest" description="Disordered" evidence="7">
    <location>
        <begin position="565"/>
        <end position="604"/>
    </location>
</feature>
<feature type="region of interest" description="Disordered" evidence="7">
    <location>
        <begin position="508"/>
        <end position="527"/>
    </location>
</feature>
<dbReference type="SMART" id="SM00220">
    <property type="entry name" value="S_TKc"/>
    <property type="match status" value="1"/>
</dbReference>
<dbReference type="Gene3D" id="1.10.510.10">
    <property type="entry name" value="Transferase(Phosphotransferase) domain 1"/>
    <property type="match status" value="1"/>
</dbReference>